<reference evidence="1" key="2">
    <citation type="journal article" date="2015" name="Data Brief">
        <title>Shoot transcriptome of the giant reed, Arundo donax.</title>
        <authorList>
            <person name="Barrero R.A."/>
            <person name="Guerrero F.D."/>
            <person name="Moolhuijzen P."/>
            <person name="Goolsby J.A."/>
            <person name="Tidwell J."/>
            <person name="Bellgard S.E."/>
            <person name="Bellgard M.I."/>
        </authorList>
    </citation>
    <scope>NUCLEOTIDE SEQUENCE</scope>
    <source>
        <tissue evidence="1">Shoot tissue taken approximately 20 cm above the soil surface</tissue>
    </source>
</reference>
<accession>A0A0A9GYC7</accession>
<dbReference type="AlphaFoldDB" id="A0A0A9GYC7"/>
<name>A0A0A9GYC7_ARUDO</name>
<organism evidence="1">
    <name type="scientific">Arundo donax</name>
    <name type="common">Giant reed</name>
    <name type="synonym">Donax arundinaceus</name>
    <dbReference type="NCBI Taxonomy" id="35708"/>
    <lineage>
        <taxon>Eukaryota</taxon>
        <taxon>Viridiplantae</taxon>
        <taxon>Streptophyta</taxon>
        <taxon>Embryophyta</taxon>
        <taxon>Tracheophyta</taxon>
        <taxon>Spermatophyta</taxon>
        <taxon>Magnoliopsida</taxon>
        <taxon>Liliopsida</taxon>
        <taxon>Poales</taxon>
        <taxon>Poaceae</taxon>
        <taxon>PACMAD clade</taxon>
        <taxon>Arundinoideae</taxon>
        <taxon>Arundineae</taxon>
        <taxon>Arundo</taxon>
    </lineage>
</organism>
<sequence>MVTLFSSCERMPGRQAGTSRTRIKLGLDLFHVPAERCSSFSSRGITHTRRSSHLD</sequence>
<proteinExistence type="predicted"/>
<evidence type="ECO:0000313" key="1">
    <source>
        <dbReference type="EMBL" id="JAE25578.1"/>
    </source>
</evidence>
<protein>
    <submittedName>
        <fullName evidence="1">Uncharacterized protein</fullName>
    </submittedName>
</protein>
<dbReference type="EMBL" id="GBRH01172318">
    <property type="protein sequence ID" value="JAE25578.1"/>
    <property type="molecule type" value="Transcribed_RNA"/>
</dbReference>
<reference evidence="1" key="1">
    <citation type="submission" date="2014-09" db="EMBL/GenBank/DDBJ databases">
        <authorList>
            <person name="Magalhaes I.L.F."/>
            <person name="Oliveira U."/>
            <person name="Santos F.R."/>
            <person name="Vidigal T.H.D.A."/>
            <person name="Brescovit A.D."/>
            <person name="Santos A.J."/>
        </authorList>
    </citation>
    <scope>NUCLEOTIDE SEQUENCE</scope>
    <source>
        <tissue evidence="1">Shoot tissue taken approximately 20 cm above the soil surface</tissue>
    </source>
</reference>